<evidence type="ECO:0000256" key="3">
    <source>
        <dbReference type="SAM" id="Phobius"/>
    </source>
</evidence>
<dbReference type="KEGG" id="mtea:DK419_20200"/>
<dbReference type="SMART" id="SM00267">
    <property type="entry name" value="GGDEF"/>
    <property type="match status" value="1"/>
</dbReference>
<dbReference type="FunFam" id="3.30.70.270:FF:000001">
    <property type="entry name" value="Diguanylate cyclase domain protein"/>
    <property type="match status" value="1"/>
</dbReference>
<dbReference type="AlphaFoldDB" id="A0A2U8WSW3"/>
<dbReference type="NCBIfam" id="TIGR00254">
    <property type="entry name" value="GGDEF"/>
    <property type="match status" value="1"/>
</dbReference>
<evidence type="ECO:0000259" key="4">
    <source>
        <dbReference type="PROSITE" id="PS50887"/>
    </source>
</evidence>
<dbReference type="Proteomes" id="UP000245444">
    <property type="component" value="Chromosome"/>
</dbReference>
<keyword evidence="3" id="KW-0812">Transmembrane</keyword>
<dbReference type="PROSITE" id="PS50887">
    <property type="entry name" value="GGDEF"/>
    <property type="match status" value="1"/>
</dbReference>
<dbReference type="Gene3D" id="3.30.70.270">
    <property type="match status" value="1"/>
</dbReference>
<evidence type="ECO:0000313" key="5">
    <source>
        <dbReference type="EMBL" id="AWN48386.1"/>
    </source>
</evidence>
<evidence type="ECO:0000256" key="1">
    <source>
        <dbReference type="ARBA" id="ARBA00012528"/>
    </source>
</evidence>
<dbReference type="EC" id="2.7.7.65" evidence="1"/>
<dbReference type="GO" id="GO:1902201">
    <property type="term" value="P:negative regulation of bacterial-type flagellum-dependent cell motility"/>
    <property type="evidence" value="ECO:0007669"/>
    <property type="project" value="TreeGrafter"/>
</dbReference>
<dbReference type="CDD" id="cd12914">
    <property type="entry name" value="PDC1_DGC_like"/>
    <property type="match status" value="1"/>
</dbReference>
<keyword evidence="3" id="KW-1133">Transmembrane helix</keyword>
<dbReference type="SUPFAM" id="SSF55073">
    <property type="entry name" value="Nucleotide cyclase"/>
    <property type="match status" value="1"/>
</dbReference>
<feature type="domain" description="GGDEF" evidence="4">
    <location>
        <begin position="365"/>
        <end position="499"/>
    </location>
</feature>
<dbReference type="RefSeq" id="WP_109960675.1">
    <property type="nucleotide sequence ID" value="NZ_CP029553.1"/>
</dbReference>
<dbReference type="GO" id="GO:0043709">
    <property type="term" value="P:cell adhesion involved in single-species biofilm formation"/>
    <property type="evidence" value="ECO:0007669"/>
    <property type="project" value="TreeGrafter"/>
</dbReference>
<proteinExistence type="predicted"/>
<dbReference type="InterPro" id="IPR043128">
    <property type="entry name" value="Rev_trsase/Diguanyl_cyclase"/>
</dbReference>
<name>A0A2U8WSW3_9HYPH</name>
<dbReference type="CDD" id="cd12915">
    <property type="entry name" value="PDC2_DGC_like"/>
    <property type="match status" value="1"/>
</dbReference>
<organism evidence="5 6">
    <name type="scientific">Methylobacterium terrae</name>
    <dbReference type="NCBI Taxonomy" id="2202827"/>
    <lineage>
        <taxon>Bacteria</taxon>
        <taxon>Pseudomonadati</taxon>
        <taxon>Pseudomonadota</taxon>
        <taxon>Alphaproteobacteria</taxon>
        <taxon>Hyphomicrobiales</taxon>
        <taxon>Methylobacteriaceae</taxon>
        <taxon>Methylobacterium</taxon>
    </lineage>
</organism>
<protein>
    <recommendedName>
        <fullName evidence="1">diguanylate cyclase</fullName>
        <ecNumber evidence="1">2.7.7.65</ecNumber>
    </recommendedName>
</protein>
<dbReference type="InterPro" id="IPR029787">
    <property type="entry name" value="Nucleotide_cyclase"/>
</dbReference>
<feature type="transmembrane region" description="Helical" evidence="3">
    <location>
        <begin position="289"/>
        <end position="310"/>
    </location>
</feature>
<dbReference type="InterPro" id="IPR054327">
    <property type="entry name" value="His-kinase-like_sensor"/>
</dbReference>
<dbReference type="OrthoDB" id="9812260at2"/>
<dbReference type="Pfam" id="PF22588">
    <property type="entry name" value="dCache_1_like"/>
    <property type="match status" value="1"/>
</dbReference>
<dbReference type="GO" id="GO:0052621">
    <property type="term" value="F:diguanylate cyclase activity"/>
    <property type="evidence" value="ECO:0007669"/>
    <property type="project" value="UniProtKB-EC"/>
</dbReference>
<evidence type="ECO:0000256" key="2">
    <source>
        <dbReference type="ARBA" id="ARBA00034247"/>
    </source>
</evidence>
<dbReference type="CDD" id="cd01949">
    <property type="entry name" value="GGDEF"/>
    <property type="match status" value="1"/>
</dbReference>
<evidence type="ECO:0000313" key="6">
    <source>
        <dbReference type="Proteomes" id="UP000245444"/>
    </source>
</evidence>
<accession>A0A2U8WSW3</accession>
<dbReference type="InterPro" id="IPR000160">
    <property type="entry name" value="GGDEF_dom"/>
</dbReference>
<dbReference type="PANTHER" id="PTHR45138:SF9">
    <property type="entry name" value="DIGUANYLATE CYCLASE DGCM-RELATED"/>
    <property type="match status" value="1"/>
</dbReference>
<comment type="catalytic activity">
    <reaction evidence="2">
        <text>2 GTP = 3',3'-c-di-GMP + 2 diphosphate</text>
        <dbReference type="Rhea" id="RHEA:24898"/>
        <dbReference type="ChEBI" id="CHEBI:33019"/>
        <dbReference type="ChEBI" id="CHEBI:37565"/>
        <dbReference type="ChEBI" id="CHEBI:58805"/>
        <dbReference type="EC" id="2.7.7.65"/>
    </reaction>
</comment>
<gene>
    <name evidence="5" type="ORF">DK419_20200</name>
</gene>
<reference evidence="5 6" key="1">
    <citation type="submission" date="2018-05" db="EMBL/GenBank/DDBJ databases">
        <title>Complete Genome Sequence of Methylobacterium sp. 17Sr1-28.</title>
        <authorList>
            <person name="Srinivasan S."/>
        </authorList>
    </citation>
    <scope>NUCLEOTIDE SEQUENCE [LARGE SCALE GENOMIC DNA]</scope>
    <source>
        <strain evidence="5 6">17Sr1-28</strain>
    </source>
</reference>
<dbReference type="GO" id="GO:0005886">
    <property type="term" value="C:plasma membrane"/>
    <property type="evidence" value="ECO:0007669"/>
    <property type="project" value="TreeGrafter"/>
</dbReference>
<dbReference type="Gene3D" id="3.30.450.20">
    <property type="entry name" value="PAS domain"/>
    <property type="match status" value="2"/>
</dbReference>
<sequence>MQSRSRRRRPAASRTLAGSIVAVTLVIGAASGLMVMQMRRSAWDQVGRVSQNLLESVEHMVDRNIELYDLSLQAVVDGLRNPWADGLAPDLRQLVLFDRAATANGLGAILALDTQGQAFADSTALVPRPLSFPDADFFLVHRARDDAGLYIGKPLRMAPDGRWVIPLSRRLAYADGAFAGIVVGTIDIGYFNALFGRLSLGEQSRIAFFRESGEILVRSPVMESAIGRSLTSAPHFPRFFERRAGQFVATGYTEAIEGLFTYSRIGDRPLVATVVVPTAAIAELWRPRAMAIVVLVSVLCGGMIVLTLVLQRELERRGLAEERALAANHDLARLAHTDGLTGLPNRRHFDEAFTRAREQAARDGTPLALVLLDADRFKRYNDTYGHLAGDEVLRAVARVLQRQVREPEETACRIGGEEFAVLLPGASGREAVGRAERIRQALARLQIPHIGNEGGIVTLSLGVAEARPGETAGQCFSAADVALYEAKRRGRNQVQERDQAVGLDAKTAQVA</sequence>
<dbReference type="Pfam" id="PF00990">
    <property type="entry name" value="GGDEF"/>
    <property type="match status" value="1"/>
</dbReference>
<dbReference type="InterPro" id="IPR050469">
    <property type="entry name" value="Diguanylate_Cyclase"/>
</dbReference>
<keyword evidence="3" id="KW-0472">Membrane</keyword>
<dbReference type="EMBL" id="CP029553">
    <property type="protein sequence ID" value="AWN48386.1"/>
    <property type="molecule type" value="Genomic_DNA"/>
</dbReference>
<keyword evidence="6" id="KW-1185">Reference proteome</keyword>
<dbReference type="PANTHER" id="PTHR45138">
    <property type="entry name" value="REGULATORY COMPONENTS OF SENSORY TRANSDUCTION SYSTEM"/>
    <property type="match status" value="1"/>
</dbReference>